<dbReference type="GO" id="GO:0019867">
    <property type="term" value="C:outer membrane"/>
    <property type="evidence" value="ECO:0007669"/>
    <property type="project" value="InterPro"/>
</dbReference>
<dbReference type="PRINTS" id="PR00811">
    <property type="entry name" value="BCTERIALGSPD"/>
</dbReference>
<evidence type="ECO:0000259" key="3">
    <source>
        <dbReference type="Pfam" id="PF07655"/>
    </source>
</evidence>
<dbReference type="GO" id="GO:0009297">
    <property type="term" value="P:pilus assembly"/>
    <property type="evidence" value="ECO:0007669"/>
    <property type="project" value="InterPro"/>
</dbReference>
<sequence length="556" mass="61458">MYTFYQVYSILLYSIFLLLTACATSPPAPIHTPSSGHLRTQSGAQTNVAIPKPVTRTPILSPPEPSPPPETYTIVVNEVPVKELLFAIARDAAIDVDIHPDIQGIVTLNAVDQTLPRILERIEGQVAVRHELRDGTLVIMPDTPFLKTYRIDYVNVERSSSARVGTSTKVATSSGQVADSEGGNTSNTLITNTSGNRFWRTLTRNIMAILREAPEGRGIEGLNAGDAIDSESENPDLMNSSSVIINAESGLVTVRATARQHRDIRLFIDQVMVNARRQVLIEATIVEVELNDNYQAGIDWKTFTTGAGLRATQAVMGAFSSRLSTEGTTGLTLDYADAPSNSRKLDVSLTVKLLQQFGNTRVLSSPKIMTLNNQTALLKVVDNEVYFEIELEEKEDDETNTTDLTIKTKVKTVPVGLLMSVTPQINHQDSVTLNVRPTITRIKEYREDPGVAIIANRLTTSSIASRIPVVQVRETESVLEVKSRQIAVIGGLMQDRIQKNRDSIPWLGDIPVVGNLFRYQHRNSVKTELVIFLRPTVIQDANIETDLSDFRRFLEK</sequence>
<accession>A0A450U295</accession>
<protein>
    <submittedName>
        <fullName evidence="4">General secretion pathway protein D</fullName>
    </submittedName>
</protein>
<dbReference type="InterPro" id="IPR013358">
    <property type="entry name" value="Pilus_biogenesis_MshL"/>
</dbReference>
<dbReference type="NCBIfam" id="TIGR02519">
    <property type="entry name" value="pilus_MshL"/>
    <property type="match status" value="1"/>
</dbReference>
<feature type="signal peptide" evidence="1">
    <location>
        <begin position="1"/>
        <end position="23"/>
    </location>
</feature>
<dbReference type="PANTHER" id="PTHR30332:SF17">
    <property type="entry name" value="TYPE IV PILIATION SYSTEM PROTEIN DR_0774-RELATED"/>
    <property type="match status" value="1"/>
</dbReference>
<reference evidence="4" key="1">
    <citation type="submission" date="2019-02" db="EMBL/GenBank/DDBJ databases">
        <authorList>
            <person name="Gruber-Vodicka R. H."/>
            <person name="Seah K. B. B."/>
        </authorList>
    </citation>
    <scope>NUCLEOTIDE SEQUENCE</scope>
    <source>
        <strain evidence="4">BECK_BZ131</strain>
    </source>
</reference>
<dbReference type="PANTHER" id="PTHR30332">
    <property type="entry name" value="PROBABLE GENERAL SECRETION PATHWAY PROTEIN D"/>
    <property type="match status" value="1"/>
</dbReference>
<dbReference type="InterPro" id="IPR001775">
    <property type="entry name" value="GspD/PilQ"/>
</dbReference>
<gene>
    <name evidence="4" type="ORF">BECKFW1821C_GA0114237_11147</name>
</gene>
<dbReference type="GO" id="GO:0009306">
    <property type="term" value="P:protein secretion"/>
    <property type="evidence" value="ECO:0007669"/>
    <property type="project" value="InterPro"/>
</dbReference>
<organism evidence="4">
    <name type="scientific">Candidatus Kentrum sp. FW</name>
    <dbReference type="NCBI Taxonomy" id="2126338"/>
    <lineage>
        <taxon>Bacteria</taxon>
        <taxon>Pseudomonadati</taxon>
        <taxon>Pseudomonadota</taxon>
        <taxon>Gammaproteobacteria</taxon>
        <taxon>Candidatus Kentrum</taxon>
    </lineage>
</organism>
<evidence type="ECO:0000259" key="2">
    <source>
        <dbReference type="Pfam" id="PF00263"/>
    </source>
</evidence>
<dbReference type="AlphaFoldDB" id="A0A450U295"/>
<dbReference type="InterPro" id="IPR011514">
    <property type="entry name" value="Secretin_N_2"/>
</dbReference>
<dbReference type="InterPro" id="IPR050810">
    <property type="entry name" value="Bact_Secretion_Sys_Channel"/>
</dbReference>
<keyword evidence="1" id="KW-0732">Signal</keyword>
<feature type="chain" id="PRO_5019476423" evidence="1">
    <location>
        <begin position="24"/>
        <end position="556"/>
    </location>
</feature>
<evidence type="ECO:0000313" key="4">
    <source>
        <dbReference type="EMBL" id="VFJ77021.1"/>
    </source>
</evidence>
<dbReference type="GO" id="GO:0015627">
    <property type="term" value="C:type II protein secretion system complex"/>
    <property type="evidence" value="ECO:0007669"/>
    <property type="project" value="TreeGrafter"/>
</dbReference>
<proteinExistence type="predicted"/>
<name>A0A450U295_9GAMM</name>
<evidence type="ECO:0000256" key="1">
    <source>
        <dbReference type="SAM" id="SignalP"/>
    </source>
</evidence>
<dbReference type="InterPro" id="IPR004846">
    <property type="entry name" value="T2SS/T3SS_dom"/>
</dbReference>
<dbReference type="Pfam" id="PF00263">
    <property type="entry name" value="Secretin"/>
    <property type="match status" value="1"/>
</dbReference>
<dbReference type="Pfam" id="PF07655">
    <property type="entry name" value="Secretin_N_2"/>
    <property type="match status" value="1"/>
</dbReference>
<dbReference type="EMBL" id="CAADFE010000114">
    <property type="protein sequence ID" value="VFJ77021.1"/>
    <property type="molecule type" value="Genomic_DNA"/>
</dbReference>
<feature type="domain" description="Type II/III secretion system secretin-like" evidence="2">
    <location>
        <begin position="354"/>
        <end position="539"/>
    </location>
</feature>
<feature type="domain" description="Secretin N-terminal" evidence="3">
    <location>
        <begin position="147"/>
        <end position="217"/>
    </location>
</feature>